<dbReference type="VEuPathDB" id="FungiDB:C7M61_004567"/>
<keyword evidence="4 6" id="KW-1133">Transmembrane helix</keyword>
<dbReference type="Pfam" id="PF01169">
    <property type="entry name" value="GDT1"/>
    <property type="match status" value="2"/>
</dbReference>
<keyword evidence="5 6" id="KW-0472">Membrane</keyword>
<feature type="signal peptide" evidence="6">
    <location>
        <begin position="1"/>
        <end position="19"/>
    </location>
</feature>
<dbReference type="Proteomes" id="UP000241107">
    <property type="component" value="Unassembled WGS sequence"/>
</dbReference>
<keyword evidence="6" id="KW-0732">Signal</keyword>
<dbReference type="GO" id="GO:0032468">
    <property type="term" value="P:Golgi calcium ion homeostasis"/>
    <property type="evidence" value="ECO:0007669"/>
    <property type="project" value="TreeGrafter"/>
</dbReference>
<dbReference type="GO" id="GO:0000329">
    <property type="term" value="C:fungal-type vacuole membrane"/>
    <property type="evidence" value="ECO:0007669"/>
    <property type="project" value="TreeGrafter"/>
</dbReference>
<feature type="transmembrane region" description="Helical" evidence="6">
    <location>
        <begin position="293"/>
        <end position="311"/>
    </location>
</feature>
<dbReference type="STRING" id="418784.A0A2P7YHV1"/>
<evidence type="ECO:0000256" key="3">
    <source>
        <dbReference type="ARBA" id="ARBA00022692"/>
    </source>
</evidence>
<comment type="caution">
    <text evidence="8">The sequence shown here is derived from an EMBL/GenBank/DDBJ whole genome shotgun (WGS) entry which is preliminary data.</text>
</comment>
<evidence type="ECO:0000313" key="9">
    <source>
        <dbReference type="Proteomes" id="UP000241107"/>
    </source>
</evidence>
<dbReference type="AlphaFoldDB" id="A0A2P7YHV1"/>
<evidence type="ECO:0000313" key="8">
    <source>
        <dbReference type="EMBL" id="PSK35530.1"/>
    </source>
</evidence>
<evidence type="ECO:0000256" key="2">
    <source>
        <dbReference type="ARBA" id="ARBA00009190"/>
    </source>
</evidence>
<protein>
    <recommendedName>
        <fullName evidence="6">GDT1 family protein</fullName>
    </recommendedName>
</protein>
<proteinExistence type="inferred from homology"/>
<evidence type="ECO:0000256" key="6">
    <source>
        <dbReference type="RuleBase" id="RU365102"/>
    </source>
</evidence>
<dbReference type="GO" id="GO:0005384">
    <property type="term" value="F:manganese ion transmembrane transporter activity"/>
    <property type="evidence" value="ECO:0007669"/>
    <property type="project" value="TreeGrafter"/>
</dbReference>
<dbReference type="PROSITE" id="PS01214">
    <property type="entry name" value="UPF0016"/>
    <property type="match status" value="1"/>
</dbReference>
<dbReference type="GO" id="GO:0005794">
    <property type="term" value="C:Golgi apparatus"/>
    <property type="evidence" value="ECO:0007669"/>
    <property type="project" value="TreeGrafter"/>
</dbReference>
<dbReference type="EMBL" id="PYFQ01000015">
    <property type="protein sequence ID" value="PSK35530.1"/>
    <property type="molecule type" value="Genomic_DNA"/>
</dbReference>
<dbReference type="PANTHER" id="PTHR12608">
    <property type="entry name" value="TRANSMEMBRANE PROTEIN HTP-1 RELATED"/>
    <property type="match status" value="1"/>
</dbReference>
<evidence type="ECO:0000256" key="1">
    <source>
        <dbReference type="ARBA" id="ARBA00004141"/>
    </source>
</evidence>
<evidence type="ECO:0000256" key="7">
    <source>
        <dbReference type="SAM" id="MobiDB-lite"/>
    </source>
</evidence>
<comment type="subcellular location">
    <subcellularLocation>
        <location evidence="1 6">Membrane</location>
        <topology evidence="1 6">Multi-pass membrane protein</topology>
    </subcellularLocation>
</comment>
<gene>
    <name evidence="8" type="ORF">C7M61_004567</name>
</gene>
<dbReference type="GeneID" id="36567954"/>
<dbReference type="InterPro" id="IPR049555">
    <property type="entry name" value="GDT1-like_CS"/>
</dbReference>
<organism evidence="8 9">
    <name type="scientific">Candidozyma pseudohaemuli</name>
    <dbReference type="NCBI Taxonomy" id="418784"/>
    <lineage>
        <taxon>Eukaryota</taxon>
        <taxon>Fungi</taxon>
        <taxon>Dikarya</taxon>
        <taxon>Ascomycota</taxon>
        <taxon>Saccharomycotina</taxon>
        <taxon>Pichiomycetes</taxon>
        <taxon>Metschnikowiaceae</taxon>
        <taxon>Candidozyma</taxon>
    </lineage>
</organism>
<evidence type="ECO:0000256" key="4">
    <source>
        <dbReference type="ARBA" id="ARBA00022989"/>
    </source>
</evidence>
<feature type="region of interest" description="Disordered" evidence="7">
    <location>
        <begin position="51"/>
        <end position="71"/>
    </location>
</feature>
<name>A0A2P7YHV1_9ASCO</name>
<keyword evidence="3 6" id="KW-0812">Transmembrane</keyword>
<feature type="transmembrane region" description="Helical" evidence="6">
    <location>
        <begin position="110"/>
        <end position="130"/>
    </location>
</feature>
<dbReference type="PANTHER" id="PTHR12608:SF1">
    <property type="entry name" value="TRANSMEMBRANE PROTEIN 165"/>
    <property type="match status" value="1"/>
</dbReference>
<feature type="transmembrane region" description="Helical" evidence="6">
    <location>
        <begin position="219"/>
        <end position="240"/>
    </location>
</feature>
<sequence length="324" mass="35096">MKWTSQWTVAALSTMMVFAAALPRSGTAPNIALDDENNEILSYKAAPRLGVQPLKPEDNEPKGTVPSENAEEHNDNMASFYMAVSMIAVSEIGDKTFLIAALMAMKNLKLVVFSSAFSSLAVMTVLSGIVGHALPTLISQRVTQFLASVLFVIFGVKLLREGLSMSKEAGVDEELAEVEEELASSHMNHQMDNLEGGGDNIEPVKSSPKKWYQEFGLQLENLASFILSPVWIQVFVMTFLGEWGDRSQIATIAMAAGLDYWFVILGAVVGHGICTAAACIGGQLLATRISMRNVTLGGSAAFFVFAVMYFYDFYTHPETAGEAA</sequence>
<feature type="transmembrane region" description="Helical" evidence="6">
    <location>
        <begin position="142"/>
        <end position="159"/>
    </location>
</feature>
<keyword evidence="9" id="KW-1185">Reference proteome</keyword>
<dbReference type="InterPro" id="IPR001727">
    <property type="entry name" value="GDT1-like"/>
</dbReference>
<reference evidence="8 9" key="1">
    <citation type="submission" date="2018-03" db="EMBL/GenBank/DDBJ databases">
        <title>Candida pseudohaemulonii genome assembly and annotation.</title>
        <authorList>
            <person name="Munoz J.F."/>
            <person name="Gade L.G."/>
            <person name="Chow N.A."/>
            <person name="Litvintseva A.P."/>
            <person name="Loparev V.N."/>
            <person name="Cuomo C.A."/>
        </authorList>
    </citation>
    <scope>NUCLEOTIDE SEQUENCE [LARGE SCALE GENOMIC DNA]</scope>
    <source>
        <strain evidence="8 9">B12108</strain>
    </source>
</reference>
<dbReference type="GO" id="GO:0032472">
    <property type="term" value="P:Golgi calcium ion transport"/>
    <property type="evidence" value="ECO:0007669"/>
    <property type="project" value="TreeGrafter"/>
</dbReference>
<evidence type="ECO:0000256" key="5">
    <source>
        <dbReference type="ARBA" id="ARBA00023136"/>
    </source>
</evidence>
<feature type="transmembrane region" description="Helical" evidence="6">
    <location>
        <begin position="260"/>
        <end position="281"/>
    </location>
</feature>
<dbReference type="RefSeq" id="XP_024712035.1">
    <property type="nucleotide sequence ID" value="XM_024859886.1"/>
</dbReference>
<dbReference type="GO" id="GO:0015085">
    <property type="term" value="F:calcium ion transmembrane transporter activity"/>
    <property type="evidence" value="ECO:0007669"/>
    <property type="project" value="TreeGrafter"/>
</dbReference>
<feature type="chain" id="PRO_5017495128" description="GDT1 family protein" evidence="6">
    <location>
        <begin position="20"/>
        <end position="324"/>
    </location>
</feature>
<accession>A0A2P7YHV1</accession>
<comment type="similarity">
    <text evidence="2 6">Belongs to the GDT1 family.</text>
</comment>
<dbReference type="OrthoDB" id="442680at2759"/>